<organism evidence="1 2">
    <name type="scientific">Kibdelosporangium philippinense</name>
    <dbReference type="NCBI Taxonomy" id="211113"/>
    <lineage>
        <taxon>Bacteria</taxon>
        <taxon>Bacillati</taxon>
        <taxon>Actinomycetota</taxon>
        <taxon>Actinomycetes</taxon>
        <taxon>Pseudonocardiales</taxon>
        <taxon>Pseudonocardiaceae</taxon>
        <taxon>Kibdelosporangium</taxon>
    </lineage>
</organism>
<reference evidence="1 2" key="1">
    <citation type="submission" date="2021-12" db="EMBL/GenBank/DDBJ databases">
        <title>Genome sequence of Kibdelosporangium philippinense ATCC 49844.</title>
        <authorList>
            <person name="Fedorov E.A."/>
            <person name="Omeragic M."/>
            <person name="Shalygina K.F."/>
            <person name="Maclea K.S."/>
        </authorList>
    </citation>
    <scope>NUCLEOTIDE SEQUENCE [LARGE SCALE GENOMIC DNA]</scope>
    <source>
        <strain evidence="1 2">ATCC 49844</strain>
    </source>
</reference>
<proteinExistence type="predicted"/>
<accession>A0ABS8ZS76</accession>
<keyword evidence="2" id="KW-1185">Reference proteome</keyword>
<comment type="caution">
    <text evidence="1">The sequence shown here is derived from an EMBL/GenBank/DDBJ whole genome shotgun (WGS) entry which is preliminary data.</text>
</comment>
<dbReference type="Proteomes" id="UP001521150">
    <property type="component" value="Unassembled WGS sequence"/>
</dbReference>
<gene>
    <name evidence="1" type="ORF">LWC34_47665</name>
</gene>
<name>A0ABS8ZS76_9PSEU</name>
<evidence type="ECO:0000313" key="2">
    <source>
        <dbReference type="Proteomes" id="UP001521150"/>
    </source>
</evidence>
<dbReference type="EMBL" id="JAJVCN010000004">
    <property type="protein sequence ID" value="MCE7010434.1"/>
    <property type="molecule type" value="Genomic_DNA"/>
</dbReference>
<evidence type="ECO:0000313" key="1">
    <source>
        <dbReference type="EMBL" id="MCE7010434.1"/>
    </source>
</evidence>
<protein>
    <submittedName>
        <fullName evidence="1">Uncharacterized protein</fullName>
    </submittedName>
</protein>
<dbReference type="RefSeq" id="WP_233732240.1">
    <property type="nucleotide sequence ID" value="NZ_JAJVCN010000004.1"/>
</dbReference>
<sequence length="53" mass="5966">MFLDDVRFGELVKHFPDMSQRGLCAYSAKKDHIAVSIDGLPWVPLPLPPLTRS</sequence>